<reference evidence="4" key="2">
    <citation type="submission" date="2025-09" db="UniProtKB">
        <authorList>
            <consortium name="Ensembl"/>
        </authorList>
    </citation>
    <scope>IDENTIFICATION</scope>
</reference>
<dbReference type="PANTHER" id="PTHR15215:SF2">
    <property type="entry name" value="PROTEIN THEMIS2"/>
    <property type="match status" value="1"/>
</dbReference>
<evidence type="ECO:0000313" key="4">
    <source>
        <dbReference type="Ensembl" id="ENSANIP00000003364.1"/>
    </source>
</evidence>
<name>A0A8B9M660_9AVES</name>
<feature type="domain" description="CABIT" evidence="3">
    <location>
        <begin position="65"/>
        <end position="127"/>
    </location>
</feature>
<dbReference type="InterPro" id="IPR039671">
    <property type="entry name" value="THEMIS"/>
</dbReference>
<dbReference type="GO" id="GO:0050852">
    <property type="term" value="P:T cell receptor signaling pathway"/>
    <property type="evidence" value="ECO:0007669"/>
    <property type="project" value="TreeGrafter"/>
</dbReference>
<keyword evidence="5" id="KW-1185">Reference proteome</keyword>
<evidence type="ECO:0000259" key="3">
    <source>
        <dbReference type="Pfam" id="PF12736"/>
    </source>
</evidence>
<feature type="domain" description="CABIT" evidence="3">
    <location>
        <begin position="269"/>
        <end position="477"/>
    </location>
</feature>
<feature type="compositionally biased region" description="Pro residues" evidence="2">
    <location>
        <begin position="534"/>
        <end position="544"/>
    </location>
</feature>
<dbReference type="GO" id="GO:0005737">
    <property type="term" value="C:cytoplasm"/>
    <property type="evidence" value="ECO:0007669"/>
    <property type="project" value="TreeGrafter"/>
</dbReference>
<reference evidence="4" key="1">
    <citation type="submission" date="2025-08" db="UniProtKB">
        <authorList>
            <consortium name="Ensembl"/>
        </authorList>
    </citation>
    <scope>IDENTIFICATION</scope>
</reference>
<evidence type="ECO:0000313" key="5">
    <source>
        <dbReference type="Proteomes" id="UP000694541"/>
    </source>
</evidence>
<evidence type="ECO:0000256" key="1">
    <source>
        <dbReference type="ARBA" id="ARBA00006414"/>
    </source>
</evidence>
<dbReference type="AlphaFoldDB" id="A0A8B9M660"/>
<dbReference type="Pfam" id="PF12736">
    <property type="entry name" value="CABIT"/>
    <property type="match status" value="2"/>
</dbReference>
<proteinExistence type="inferred from homology"/>
<comment type="similarity">
    <text evidence="1">Belongs to the themis family.</text>
</comment>
<accession>A0A8B9M660</accession>
<dbReference type="Ensembl" id="ENSANIT00000003473.1">
    <property type="protein sequence ID" value="ENSANIP00000003364.1"/>
    <property type="gene ID" value="ENSANIG00000002298.1"/>
</dbReference>
<organism evidence="4 5">
    <name type="scientific">Accipiter nisus</name>
    <name type="common">Eurasian sparrowhawk</name>
    <dbReference type="NCBI Taxonomy" id="211598"/>
    <lineage>
        <taxon>Eukaryota</taxon>
        <taxon>Metazoa</taxon>
        <taxon>Chordata</taxon>
        <taxon>Craniata</taxon>
        <taxon>Vertebrata</taxon>
        <taxon>Euteleostomi</taxon>
        <taxon>Archelosauria</taxon>
        <taxon>Archosauria</taxon>
        <taxon>Dinosauria</taxon>
        <taxon>Saurischia</taxon>
        <taxon>Theropoda</taxon>
        <taxon>Coelurosauria</taxon>
        <taxon>Aves</taxon>
        <taxon>Neognathae</taxon>
        <taxon>Neoaves</taxon>
        <taxon>Telluraves</taxon>
        <taxon>Accipitrimorphae</taxon>
        <taxon>Accipitriformes</taxon>
        <taxon>Accipitridae</taxon>
        <taxon>Accipitrinae</taxon>
        <taxon>Accipiter</taxon>
    </lineage>
</organism>
<dbReference type="PANTHER" id="PTHR15215">
    <property type="entry name" value="CABIT DOMAIN-CONTAINING PROTEIN"/>
    <property type="match status" value="1"/>
</dbReference>
<dbReference type="GO" id="GO:0005634">
    <property type="term" value="C:nucleus"/>
    <property type="evidence" value="ECO:0007669"/>
    <property type="project" value="TreeGrafter"/>
</dbReference>
<feature type="region of interest" description="Disordered" evidence="2">
    <location>
        <begin position="532"/>
        <end position="638"/>
    </location>
</feature>
<dbReference type="InterPro" id="IPR025946">
    <property type="entry name" value="CABIT_dom"/>
</dbReference>
<evidence type="ECO:0000256" key="2">
    <source>
        <dbReference type="SAM" id="MobiDB-lite"/>
    </source>
</evidence>
<protein>
    <submittedName>
        <fullName evidence="4">Thymocyte selection associated family member 2</fullName>
    </submittedName>
</protein>
<feature type="compositionally biased region" description="Pro residues" evidence="2">
    <location>
        <begin position="558"/>
        <end position="582"/>
    </location>
</feature>
<sequence length="638" mass="68833">MGLWPERELAAARSRSERQAEVKAEAKAASHAVPLSAECPGAPRSTAMEPLSFQEYICSLDPATLPRILRICSGVYFQGSVYEISGNECCLSTGDLLKVMAVVLQKVVCEDTETGQTTELPLTFKGEWGCPAPACSPWVPSSPGRPSQPLWAQPHCPAGLFQPAAARGPYQRLRGHFLEGGRQQGLTLHQALGQWDGRLQPLLCPAVGPHALLLRPVYEVHAAMHLRRDVVKIPSTLEVDVEDVTEEAQHIHFARPLLLSEVLGMEDVLPAQAEILEGPAGPAVFKSTWVLRLQRGQQLQLHSCSCAWRVLASAPSSGRHFLLSGTYQGRFRLRPRQFTGVQELAAGLQPGQRLRVVVTRDCEGRGDDVPPLGVGDRLEPRGLQGNGPSTRLLCHRHGEEEEEGRELLLPLDLGGGFVEEMCDSKKYGLTELLERQALPCEVRVVAPDPGLERDALGALPALRLEARLNQPFLVGSFCQEPEEGFEIPPRWLDFSLLLSEGPVHPPAPCTRWSHVEELTEAFYYQLLAQLPGSAAPPPPRPPKPAQAGMGPGGRRPSAPSPSAPSPRPVSARPAPPLPPLPASPRLSTPRQHGQRGPPRDAGEAPGASRALTPPLVSAQRHAAQAGGWGPLAVSAGRA</sequence>
<dbReference type="Proteomes" id="UP000694541">
    <property type="component" value="Unplaced"/>
</dbReference>